<dbReference type="InterPro" id="IPR036691">
    <property type="entry name" value="Endo/exonu/phosph_ase_sf"/>
</dbReference>
<gene>
    <name evidence="2" type="ORF">BpHYR1_000266</name>
</gene>
<dbReference type="SUPFAM" id="SSF56672">
    <property type="entry name" value="DNA/RNA polymerases"/>
    <property type="match status" value="1"/>
</dbReference>
<proteinExistence type="predicted"/>
<dbReference type="EMBL" id="REGN01006365">
    <property type="protein sequence ID" value="RNA09839.1"/>
    <property type="molecule type" value="Genomic_DNA"/>
</dbReference>
<dbReference type="PANTHER" id="PTHR19446">
    <property type="entry name" value="REVERSE TRANSCRIPTASES"/>
    <property type="match status" value="1"/>
</dbReference>
<keyword evidence="3" id="KW-1185">Reference proteome</keyword>
<protein>
    <submittedName>
        <fullName evidence="2">RNA-directed DNA polymerase from mobile element jockey-like</fullName>
    </submittedName>
</protein>
<evidence type="ECO:0000313" key="2">
    <source>
        <dbReference type="EMBL" id="RNA09839.1"/>
    </source>
</evidence>
<evidence type="ECO:0000313" key="3">
    <source>
        <dbReference type="Proteomes" id="UP000276133"/>
    </source>
</evidence>
<keyword evidence="2" id="KW-0695">RNA-directed DNA polymerase</keyword>
<comment type="caution">
    <text evidence="2">The sequence shown here is derived from an EMBL/GenBank/DDBJ whole genome shotgun (WGS) entry which is preliminary data.</text>
</comment>
<keyword evidence="2" id="KW-0548">Nucleotidyltransferase</keyword>
<evidence type="ECO:0000256" key="1">
    <source>
        <dbReference type="SAM" id="Coils"/>
    </source>
</evidence>
<accession>A0A3M7QEY1</accession>
<dbReference type="InterPro" id="IPR043502">
    <property type="entry name" value="DNA/RNA_pol_sf"/>
</dbReference>
<dbReference type="GO" id="GO:0003964">
    <property type="term" value="F:RNA-directed DNA polymerase activity"/>
    <property type="evidence" value="ECO:0007669"/>
    <property type="project" value="UniProtKB-KW"/>
</dbReference>
<dbReference type="AlphaFoldDB" id="A0A3M7QEY1"/>
<keyword evidence="1" id="KW-0175">Coiled coil</keyword>
<dbReference type="SUPFAM" id="SSF56219">
    <property type="entry name" value="DNase I-like"/>
    <property type="match status" value="1"/>
</dbReference>
<sequence>MKSGMENYRGYRRPYGAICWLRIATLEMESMTIIGVYLTANDNSNESKLEHKIDINELSSLIEKLKNENKDYLIVGDFNSDPIRNKTFDRELLHMVKEMELKFFDIEYDNKNKHMYTNGIHSSAIDHVIGPKHLVDVVQNVKIYQTDPINLSDHLPLISELKIKINNPKKRETKRKGIKKINWNDMNRLNNGNRIVHKYLLDETINALHSSMLQIKSKISKKQLYAKKKSKVWWDENFEKIHSEMNYQLWMYKASNYKVKNSKIRKKSSETEKRFIKLLNNCSEIDKFWKLVNKQVEIHRENVIKIIKNLPNNKSIGFGEINNELYKYGLSNLLIELVATIIEKVINSGIIPNFFNFGKISPVVKDEKKAKNDVNNIRPITISDTLANIYERLIMIELDKSHNGVPNQFGFTYKRFDSSCNHAVFALNETILHTIKKDKPVYACAIDASKAFDKVNRTILFNKLIGKIHPKVWNSLKNYYDSSLAYVVNQGEISEIFKTTV</sequence>
<dbReference type="Proteomes" id="UP000276133">
    <property type="component" value="Unassembled WGS sequence"/>
</dbReference>
<dbReference type="OrthoDB" id="426210at2759"/>
<feature type="coiled-coil region" evidence="1">
    <location>
        <begin position="48"/>
        <end position="75"/>
    </location>
</feature>
<keyword evidence="2" id="KW-0808">Transferase</keyword>
<name>A0A3M7QEY1_BRAPC</name>
<organism evidence="2 3">
    <name type="scientific">Brachionus plicatilis</name>
    <name type="common">Marine rotifer</name>
    <name type="synonym">Brachionus muelleri</name>
    <dbReference type="NCBI Taxonomy" id="10195"/>
    <lineage>
        <taxon>Eukaryota</taxon>
        <taxon>Metazoa</taxon>
        <taxon>Spiralia</taxon>
        <taxon>Gnathifera</taxon>
        <taxon>Rotifera</taxon>
        <taxon>Eurotatoria</taxon>
        <taxon>Monogononta</taxon>
        <taxon>Pseudotrocha</taxon>
        <taxon>Ploima</taxon>
        <taxon>Brachionidae</taxon>
        <taxon>Brachionus</taxon>
    </lineage>
</organism>
<dbReference type="Gene3D" id="3.60.10.10">
    <property type="entry name" value="Endonuclease/exonuclease/phosphatase"/>
    <property type="match status" value="1"/>
</dbReference>
<reference evidence="2 3" key="1">
    <citation type="journal article" date="2018" name="Sci. Rep.">
        <title>Genomic signatures of local adaptation to the degree of environmental predictability in rotifers.</title>
        <authorList>
            <person name="Franch-Gras L."/>
            <person name="Hahn C."/>
            <person name="Garcia-Roger E.M."/>
            <person name="Carmona M.J."/>
            <person name="Serra M."/>
            <person name="Gomez A."/>
        </authorList>
    </citation>
    <scope>NUCLEOTIDE SEQUENCE [LARGE SCALE GENOMIC DNA]</scope>
    <source>
        <strain evidence="2">HYR1</strain>
    </source>
</reference>